<evidence type="ECO:0000313" key="1">
    <source>
        <dbReference type="EMBL" id="EXG82335.1"/>
    </source>
</evidence>
<sequence>MGHPVTVHHERRLYPVTHGEELIFGRGRNCQIRLAHEPEDTRVSRTAGSFSLLPDSVLIRNLSTSRELYLVAAQTPDRVLEPHSATTSLPHLTFDLVVVGNHGRTYPLRVDASRLTATPAVRRPSRAQAGEKLTAPGADDLNLTPARRRLLAALCRPLLDGKDDPATYREIAVRLGLNAGHVRNSLREVREMLAGAGVPGMVVAAADASPDLRIALARWAIRNGVAADSELVVREDRHGV</sequence>
<evidence type="ECO:0008006" key="3">
    <source>
        <dbReference type="Google" id="ProtNLM"/>
    </source>
</evidence>
<comment type="caution">
    <text evidence="1">The sequence shown here is derived from an EMBL/GenBank/DDBJ whole genome shotgun (WGS) entry which is preliminary data.</text>
</comment>
<reference evidence="1 2" key="1">
    <citation type="submission" date="2013-07" db="EMBL/GenBank/DDBJ databases">
        <authorList>
            <consortium name="DOE Joint Genome Institute"/>
            <person name="Eisen J."/>
            <person name="Huntemann M."/>
            <person name="Han J."/>
            <person name="Chen A."/>
            <person name="Kyrpides N."/>
            <person name="Mavromatis K."/>
            <person name="Markowitz V."/>
            <person name="Palaniappan K."/>
            <person name="Ivanova N."/>
            <person name="Schaumberg A."/>
            <person name="Pati A."/>
            <person name="Liolios K."/>
            <person name="Nordberg H.P."/>
            <person name="Cantor M.N."/>
            <person name="Hua S.X."/>
            <person name="Woyke T."/>
        </authorList>
    </citation>
    <scope>NUCLEOTIDE SEQUENCE [LARGE SCALE GENOMIC DNA]</scope>
    <source>
        <strain evidence="1 2">DSM 44712</strain>
    </source>
</reference>
<dbReference type="AlphaFoldDB" id="A0A010YQ72"/>
<name>A0A010YQ72_9ACTN</name>
<proteinExistence type="predicted"/>
<protein>
    <recommendedName>
        <fullName evidence="3">FHA domain-containing protein</fullName>
    </recommendedName>
</protein>
<evidence type="ECO:0000313" key="2">
    <source>
        <dbReference type="Proteomes" id="UP000021053"/>
    </source>
</evidence>
<accession>A0A010YQ72</accession>
<dbReference type="OrthoDB" id="3215954at2"/>
<dbReference type="EMBL" id="JFBT01000001">
    <property type="protein sequence ID" value="EXG82335.1"/>
    <property type="molecule type" value="Genomic_DNA"/>
</dbReference>
<gene>
    <name evidence="1" type="ORF">CryarDRAFT_3508</name>
</gene>
<dbReference type="RefSeq" id="WP_051570452.1">
    <property type="nucleotide sequence ID" value="NZ_KK073874.1"/>
</dbReference>
<keyword evidence="2" id="KW-1185">Reference proteome</keyword>
<dbReference type="HOGENOM" id="CLU_1154924_0_0_11"/>
<organism evidence="1 2">
    <name type="scientific">Cryptosporangium arvum DSM 44712</name>
    <dbReference type="NCBI Taxonomy" id="927661"/>
    <lineage>
        <taxon>Bacteria</taxon>
        <taxon>Bacillati</taxon>
        <taxon>Actinomycetota</taxon>
        <taxon>Actinomycetes</taxon>
        <taxon>Cryptosporangiales</taxon>
        <taxon>Cryptosporangiaceae</taxon>
        <taxon>Cryptosporangium</taxon>
    </lineage>
</organism>
<dbReference type="Proteomes" id="UP000021053">
    <property type="component" value="Unassembled WGS sequence"/>
</dbReference>